<gene>
    <name evidence="2" type="ORF">MB901379_02286</name>
</gene>
<dbReference type="EMBL" id="LR130759">
    <property type="protein sequence ID" value="VDM88722.1"/>
    <property type="molecule type" value="Genomic_DNA"/>
</dbReference>
<accession>A0A3S4CVL8</accession>
<reference evidence="3" key="1">
    <citation type="submission" date="2018-02" db="EMBL/GenBank/DDBJ databases">
        <authorList>
            <person name="Seth-Smith MB H."/>
            <person name="Seth-Smith H."/>
        </authorList>
    </citation>
    <scope>NUCLEOTIDE SEQUENCE [LARGE SCALE GENOMIC DNA]</scope>
</reference>
<feature type="transmembrane region" description="Helical" evidence="1">
    <location>
        <begin position="159"/>
        <end position="177"/>
    </location>
</feature>
<keyword evidence="1" id="KW-1133">Transmembrane helix</keyword>
<keyword evidence="1" id="KW-0812">Transmembrane</keyword>
<feature type="transmembrane region" description="Helical" evidence="1">
    <location>
        <begin position="98"/>
        <end position="123"/>
    </location>
</feature>
<keyword evidence="3" id="KW-1185">Reference proteome</keyword>
<dbReference type="Pfam" id="PF20401">
    <property type="entry name" value="Rhomboid_2"/>
    <property type="match status" value="1"/>
</dbReference>
<keyword evidence="1" id="KW-0472">Membrane</keyword>
<evidence type="ECO:0000313" key="2">
    <source>
        <dbReference type="EMBL" id="VDM88722.1"/>
    </source>
</evidence>
<dbReference type="Proteomes" id="UP000269998">
    <property type="component" value="Chromosome"/>
</dbReference>
<name>A0A3S4CVL8_9MYCO</name>
<feature type="transmembrane region" description="Helical" evidence="1">
    <location>
        <begin position="135"/>
        <end position="152"/>
    </location>
</feature>
<organism evidence="2 3">
    <name type="scientific">Mycobacterium basiliense</name>
    <dbReference type="NCBI Taxonomy" id="2094119"/>
    <lineage>
        <taxon>Bacteria</taxon>
        <taxon>Bacillati</taxon>
        <taxon>Actinomycetota</taxon>
        <taxon>Actinomycetes</taxon>
        <taxon>Mycobacteriales</taxon>
        <taxon>Mycobacteriaceae</taxon>
        <taxon>Mycobacterium</taxon>
    </lineage>
</organism>
<protein>
    <recommendedName>
        <fullName evidence="4">Transmembrane protein</fullName>
    </recommendedName>
</protein>
<dbReference type="AlphaFoldDB" id="A0A3S4CVL8"/>
<evidence type="ECO:0000313" key="3">
    <source>
        <dbReference type="Proteomes" id="UP000269998"/>
    </source>
</evidence>
<dbReference type="InterPro" id="IPR046862">
    <property type="entry name" value="Rhomboid_2"/>
</dbReference>
<evidence type="ECO:0008006" key="4">
    <source>
        <dbReference type="Google" id="ProtNLM"/>
    </source>
</evidence>
<dbReference type="KEGG" id="mbai:MB901379_02286"/>
<proteinExistence type="predicted"/>
<feature type="transmembrane region" description="Helical" evidence="1">
    <location>
        <begin position="73"/>
        <end position="91"/>
    </location>
</feature>
<evidence type="ECO:0000256" key="1">
    <source>
        <dbReference type="SAM" id="Phobius"/>
    </source>
</evidence>
<sequence>MLMMYGIAFRLARVRFTLSYLAALASVSIALLMLGPQAHERAIRHASTNLHNLAHGRLGTLWNSAFVIDEGPLYFWLPCLACLLALAELHLRTGRLAAAFIVGHLGATLLVASALAGAVTFGWLPWSMTRVSDVGMSYGALAVLGALTATIARRWRPAWVGWWVSLGIAAAITGGGFTDCGHAIALALGMLMTMRFSHPIRWTPPRYALLVASSGFGFLLLAHTTWTSANGLVLGIAGAVAAHSIARRITLRGVQGRRDSGTAPCPVPSG</sequence>